<dbReference type="GO" id="GO:0003676">
    <property type="term" value="F:nucleic acid binding"/>
    <property type="evidence" value="ECO:0007669"/>
    <property type="project" value="InterPro"/>
</dbReference>
<dbReference type="OrthoDB" id="9800549at2"/>
<dbReference type="Proteomes" id="UP000245790">
    <property type="component" value="Unassembled WGS sequence"/>
</dbReference>
<dbReference type="InterPro" id="IPR044876">
    <property type="entry name" value="HRDC_dom_sf"/>
</dbReference>
<gene>
    <name evidence="2" type="ORF">C8D97_108132</name>
</gene>
<keyword evidence="3" id="KW-1185">Reference proteome</keyword>
<feature type="domain" description="HRDC" evidence="1">
    <location>
        <begin position="217"/>
        <end position="297"/>
    </location>
</feature>
<dbReference type="PANTHER" id="PTHR47649:SF1">
    <property type="entry name" value="RIBONUCLEASE D"/>
    <property type="match status" value="1"/>
</dbReference>
<organism evidence="2 3">
    <name type="scientific">Pleionea mediterranea</name>
    <dbReference type="NCBI Taxonomy" id="523701"/>
    <lineage>
        <taxon>Bacteria</taxon>
        <taxon>Pseudomonadati</taxon>
        <taxon>Pseudomonadota</taxon>
        <taxon>Gammaproteobacteria</taxon>
        <taxon>Oceanospirillales</taxon>
        <taxon>Pleioneaceae</taxon>
        <taxon>Pleionea</taxon>
    </lineage>
</organism>
<dbReference type="SMART" id="SM00474">
    <property type="entry name" value="35EXOc"/>
    <property type="match status" value="1"/>
</dbReference>
<evidence type="ECO:0000313" key="3">
    <source>
        <dbReference type="Proteomes" id="UP000245790"/>
    </source>
</evidence>
<dbReference type="SUPFAM" id="SSF53098">
    <property type="entry name" value="Ribonuclease H-like"/>
    <property type="match status" value="1"/>
</dbReference>
<accession>A0A316FM74</accession>
<name>A0A316FM74_9GAMM</name>
<sequence>MNDSHTADFQWVTHSDDLSQLALQWRSLDALFIDTEFHREKTFYPELALIQIFDGQHCYLIEPVAADHCPPFIELLTLESLRKVFHSASEDCEVLYRRFGCRLVNLWDTQIAAAYLGDGLNLGYAAMIQKYCDHTLEKGATRSDWLQRPLSAQQLQYAIDDVLYLGKAYQQQMKLTQSLPNSESWVTQDCEQLAARVDELDDIESAYLDIKNGWKLSNRQLQRLKNLVEWRERLARERDVPKSFVLKNDVLFTLAHKGLLNDQRLPDITNWHPASKRRYSEAIIHILKQPYDEALQVKAPLSPKFWQEYTHKLQQAKDVVASVAQTLGFEPDVICSKKLLRRYASFLLGFSNQPPRGWTSLREQYLGEQLHSIFQE</sequence>
<proteinExistence type="predicted"/>
<dbReference type="InterPro" id="IPR002121">
    <property type="entry name" value="HRDC_dom"/>
</dbReference>
<dbReference type="EMBL" id="QGGU01000008">
    <property type="protein sequence ID" value="PWK49222.1"/>
    <property type="molecule type" value="Genomic_DNA"/>
</dbReference>
<dbReference type="InterPro" id="IPR051086">
    <property type="entry name" value="RNase_D-like"/>
</dbReference>
<dbReference type="GO" id="GO:0006139">
    <property type="term" value="P:nucleobase-containing compound metabolic process"/>
    <property type="evidence" value="ECO:0007669"/>
    <property type="project" value="InterPro"/>
</dbReference>
<dbReference type="InterPro" id="IPR036397">
    <property type="entry name" value="RNaseH_sf"/>
</dbReference>
<dbReference type="AlphaFoldDB" id="A0A316FM74"/>
<dbReference type="InterPro" id="IPR010997">
    <property type="entry name" value="HRDC-like_sf"/>
</dbReference>
<evidence type="ECO:0000313" key="2">
    <source>
        <dbReference type="EMBL" id="PWK49222.1"/>
    </source>
</evidence>
<dbReference type="SUPFAM" id="SSF47819">
    <property type="entry name" value="HRDC-like"/>
    <property type="match status" value="1"/>
</dbReference>
<dbReference type="InterPro" id="IPR012337">
    <property type="entry name" value="RNaseH-like_sf"/>
</dbReference>
<reference evidence="2 3" key="1">
    <citation type="submission" date="2018-05" db="EMBL/GenBank/DDBJ databases">
        <title>Genomic Encyclopedia of Type Strains, Phase IV (KMG-IV): sequencing the most valuable type-strain genomes for metagenomic binning, comparative biology and taxonomic classification.</title>
        <authorList>
            <person name="Goeker M."/>
        </authorList>
    </citation>
    <scope>NUCLEOTIDE SEQUENCE [LARGE SCALE GENOMIC DNA]</scope>
    <source>
        <strain evidence="2 3">DSM 25350</strain>
    </source>
</reference>
<dbReference type="PANTHER" id="PTHR47649">
    <property type="entry name" value="RIBONUCLEASE D"/>
    <property type="match status" value="1"/>
</dbReference>
<dbReference type="CDD" id="cd06142">
    <property type="entry name" value="RNaseD_exo"/>
    <property type="match status" value="1"/>
</dbReference>
<dbReference type="RefSeq" id="WP_109764020.1">
    <property type="nucleotide sequence ID" value="NZ_QGGU01000008.1"/>
</dbReference>
<evidence type="ECO:0000259" key="1">
    <source>
        <dbReference type="PROSITE" id="PS50967"/>
    </source>
</evidence>
<dbReference type="Gene3D" id="1.10.150.80">
    <property type="entry name" value="HRDC domain"/>
    <property type="match status" value="2"/>
</dbReference>
<dbReference type="Pfam" id="PF00570">
    <property type="entry name" value="HRDC"/>
    <property type="match status" value="1"/>
</dbReference>
<dbReference type="Gene3D" id="3.30.420.10">
    <property type="entry name" value="Ribonuclease H-like superfamily/Ribonuclease H"/>
    <property type="match status" value="1"/>
</dbReference>
<dbReference type="InterPro" id="IPR002562">
    <property type="entry name" value="3'-5'_exonuclease_dom"/>
</dbReference>
<dbReference type="GO" id="GO:0000166">
    <property type="term" value="F:nucleotide binding"/>
    <property type="evidence" value="ECO:0007669"/>
    <property type="project" value="InterPro"/>
</dbReference>
<dbReference type="Pfam" id="PF01612">
    <property type="entry name" value="DNA_pol_A_exo1"/>
    <property type="match status" value="1"/>
</dbReference>
<protein>
    <submittedName>
        <fullName evidence="2">Ribonuclease D</fullName>
    </submittedName>
</protein>
<dbReference type="GO" id="GO:0008408">
    <property type="term" value="F:3'-5' exonuclease activity"/>
    <property type="evidence" value="ECO:0007669"/>
    <property type="project" value="InterPro"/>
</dbReference>
<comment type="caution">
    <text evidence="2">The sequence shown here is derived from an EMBL/GenBank/DDBJ whole genome shotgun (WGS) entry which is preliminary data.</text>
</comment>
<dbReference type="PROSITE" id="PS50967">
    <property type="entry name" value="HRDC"/>
    <property type="match status" value="1"/>
</dbReference>